<dbReference type="Proteomes" id="UP001202961">
    <property type="component" value="Unassembled WGS sequence"/>
</dbReference>
<dbReference type="PANTHER" id="PTHR32063:SF19">
    <property type="entry name" value="CATION EFFLUX SYSTEM PROTEIN CUSA"/>
    <property type="match status" value="1"/>
</dbReference>
<keyword evidence="3" id="KW-1185">Reference proteome</keyword>
<dbReference type="Gene3D" id="1.20.1640.10">
    <property type="entry name" value="Multidrug efflux transporter AcrB transmembrane domain"/>
    <property type="match status" value="3"/>
</dbReference>
<feature type="transmembrane region" description="Helical" evidence="1">
    <location>
        <begin position="441"/>
        <end position="467"/>
    </location>
</feature>
<reference evidence="2 3" key="1">
    <citation type="journal article" date="2022" name="Syst. Appl. Microbiol.">
        <title>Rhodopirellula aestuarii sp. nov., a novel member of the genus Rhodopirellula isolated from brackish sediments collected in the Tagus River estuary, Portugal.</title>
        <authorList>
            <person name="Vitorino I.R."/>
            <person name="Klimek D."/>
            <person name="Calusinska M."/>
            <person name="Lobo-da-Cunha A."/>
            <person name="Vasconcelos V."/>
            <person name="Lage O.M."/>
        </authorList>
    </citation>
    <scope>NUCLEOTIDE SEQUENCE [LARGE SCALE GENOMIC DNA]</scope>
    <source>
        <strain evidence="2 3">ICT_H3.1</strain>
    </source>
</reference>
<feature type="transmembrane region" description="Helical" evidence="1">
    <location>
        <begin position="549"/>
        <end position="568"/>
    </location>
</feature>
<feature type="transmembrane region" description="Helical" evidence="1">
    <location>
        <begin position="520"/>
        <end position="537"/>
    </location>
</feature>
<dbReference type="SUPFAM" id="SSF82693">
    <property type="entry name" value="Multidrug efflux transporter AcrB pore domain, PN1, PN2, PC1 and PC2 subdomains"/>
    <property type="match status" value="2"/>
</dbReference>
<protein>
    <submittedName>
        <fullName evidence="2">Efflux RND transporter permease subunit</fullName>
    </submittedName>
</protein>
<dbReference type="Pfam" id="PF00873">
    <property type="entry name" value="ACR_tran"/>
    <property type="match status" value="2"/>
</dbReference>
<comment type="caution">
    <text evidence="2">The sequence shown here is derived from an EMBL/GenBank/DDBJ whole genome shotgun (WGS) entry which is preliminary data.</text>
</comment>
<proteinExistence type="predicted"/>
<accession>A0ABT0U1I4</accession>
<feature type="transmembrane region" description="Helical" evidence="1">
    <location>
        <begin position="600"/>
        <end position="620"/>
    </location>
</feature>
<dbReference type="InterPro" id="IPR027463">
    <property type="entry name" value="AcrB_DN_DC_subdom"/>
</dbReference>
<feature type="transmembrane region" description="Helical" evidence="1">
    <location>
        <begin position="345"/>
        <end position="362"/>
    </location>
</feature>
<feature type="transmembrane region" description="Helical" evidence="1">
    <location>
        <begin position="487"/>
        <end position="508"/>
    </location>
</feature>
<dbReference type="RefSeq" id="WP_250928422.1">
    <property type="nucleotide sequence ID" value="NZ_JAMQBK010000024.1"/>
</dbReference>
<dbReference type="EMBL" id="JAMQBK010000024">
    <property type="protein sequence ID" value="MCM2370762.1"/>
    <property type="molecule type" value="Genomic_DNA"/>
</dbReference>
<keyword evidence="1" id="KW-0472">Membrane</keyword>
<evidence type="ECO:0000313" key="3">
    <source>
        <dbReference type="Proteomes" id="UP001202961"/>
    </source>
</evidence>
<evidence type="ECO:0000256" key="1">
    <source>
        <dbReference type="SAM" id="Phobius"/>
    </source>
</evidence>
<feature type="transmembrane region" description="Helical" evidence="1">
    <location>
        <begin position="1007"/>
        <end position="1031"/>
    </location>
</feature>
<dbReference type="PRINTS" id="PR00702">
    <property type="entry name" value="ACRIFLAVINRP"/>
</dbReference>
<dbReference type="SUPFAM" id="SSF82714">
    <property type="entry name" value="Multidrug efflux transporter AcrB TolC docking domain, DN and DC subdomains"/>
    <property type="match status" value="2"/>
</dbReference>
<dbReference type="Gene3D" id="3.30.70.1320">
    <property type="entry name" value="Multidrug efflux transporter AcrB pore domain like"/>
    <property type="match status" value="1"/>
</dbReference>
<sequence>MLNLIIRFCVKEPWLVVLLTIGLSVAGWISFKSIPIDAIPNIGENQVIVLTPWPGRSPKDIEDQVTYPLSVSLLAVPGAESVRGKSMFGYSFVQVTFKDEIDFYWARSRVSEQLGSAASQLPDGVVPQLGPDATGLGQVYYYTLQPPDEGMGLAELRSMQDFVVKYELQAVEGVSEVASIGGYVRQYQIEVDPDKLRFHNVSLDKLAMAIKGSNLDVGAKTVETTGMEFIVRSKGFLGSGGDKDKAVEDIEDTVIMQRDGVPVRVRDIANVQIGPDFRRGALDYNGAEAVGGVVVMRYGENPRVVIDRMKAKIAAITPSLQGVTINGVYDRSGLIDETMATLTHALRDEIIITAIIILLFLLHIRSSFVVAICLPAAVLMSFIAMRVVGVGANIMSLAGIAIAIGTMVDMAIIVSENIYQHLSDWEAGSEEERIKQPRTEVVYEATVEVAPAVVTAVATTIVSFLPVFFLTGRDYKLFSPLAYTKTFAIAAAMIAAVTIVPALCRLMLRSSVRRKSTAMVAALSLSGLIGAASHFLWGSRLAERFGLETWIVTTVAAVIGFIAGWQLLRERIRPIEEIPSSRFVRWIYAARLRHALNHKAFALSFPLMLLIIGVGAYVGMPTVLRPVEKFANLFGADLNDFPGYVDAKHVFTGLQSDDWIALDEGSWFYMPTLYPAASFSQAMQVLQTQDVLIGQIPEVKDVLGKIGRVESALDPAPAAMVETYVMLKPESEWREGVTARDVWDEINRVATLPGVTPASALQPIEGRVVMLQSGIKAPMAIRVYGNELDELADAAMNVSAELKKSPLINAGTVNPDIVLGKPYVEFTVDREAASRYGMSSSMVNQVIETALGGMNLIKTVEGRERYPVRLRYNRDLREQIDGLKRLPVVTHSGAVVPLEELATLETTWGPGAINSENGRLVAHVSLMTNGSKGDLESVSAIEEQLRAAQSLLPSDPNRLSLPAGYSLEAVGSFRNQIEANRRLMWIIPMVICINLMLLYMEFRNLSISLAVFSGIPVAFAGGMIAVATMGVELNTAVWVGFIALFGLAVDDGVVMATYIHQLLKKRKIESVEDIRNVVYEAGLKRIRPCMMTTVTTLAALIPVLIATGRGADVARAMAIPVFGGMLAEPFTSFIVPTLYCGYQELKMRFGFQDELWEGTEAMPEEELMKAA</sequence>
<dbReference type="Gene3D" id="3.30.70.1430">
    <property type="entry name" value="Multidrug efflux transporter AcrB pore domain"/>
    <property type="match status" value="2"/>
</dbReference>
<feature type="transmembrane region" description="Helical" evidence="1">
    <location>
        <begin position="1117"/>
        <end position="1139"/>
    </location>
</feature>
<dbReference type="SUPFAM" id="SSF82866">
    <property type="entry name" value="Multidrug efflux transporter AcrB transmembrane domain"/>
    <property type="match status" value="2"/>
</dbReference>
<keyword evidence="1" id="KW-0812">Transmembrane</keyword>
<dbReference type="Gene3D" id="3.30.2090.10">
    <property type="entry name" value="Multidrug efflux transporter AcrB TolC docking domain, DN and DC subdomains"/>
    <property type="match status" value="2"/>
</dbReference>
<feature type="transmembrane region" description="Helical" evidence="1">
    <location>
        <begin position="1037"/>
        <end position="1059"/>
    </location>
</feature>
<evidence type="ECO:0000313" key="2">
    <source>
        <dbReference type="EMBL" id="MCM2370762.1"/>
    </source>
</evidence>
<gene>
    <name evidence="2" type="ORF">NB063_09100</name>
</gene>
<feature type="transmembrane region" description="Helical" evidence="1">
    <location>
        <begin position="983"/>
        <end position="1000"/>
    </location>
</feature>
<feature type="transmembrane region" description="Helical" evidence="1">
    <location>
        <begin position="1089"/>
        <end position="1111"/>
    </location>
</feature>
<dbReference type="Gene3D" id="3.30.70.1440">
    <property type="entry name" value="Multidrug efflux transporter AcrB pore domain"/>
    <property type="match status" value="1"/>
</dbReference>
<keyword evidence="1" id="KW-1133">Transmembrane helix</keyword>
<name>A0ABT0U1I4_9BACT</name>
<dbReference type="PANTHER" id="PTHR32063">
    <property type="match status" value="1"/>
</dbReference>
<dbReference type="InterPro" id="IPR001036">
    <property type="entry name" value="Acrflvin-R"/>
</dbReference>
<organism evidence="2 3">
    <name type="scientific">Aporhodopirellula aestuarii</name>
    <dbReference type="NCBI Taxonomy" id="2950107"/>
    <lineage>
        <taxon>Bacteria</taxon>
        <taxon>Pseudomonadati</taxon>
        <taxon>Planctomycetota</taxon>
        <taxon>Planctomycetia</taxon>
        <taxon>Pirellulales</taxon>
        <taxon>Pirellulaceae</taxon>
        <taxon>Aporhodopirellula</taxon>
    </lineage>
</organism>